<comment type="caution">
    <text evidence="18">The sequence shown here is derived from an EMBL/GenBank/DDBJ whole genome shotgun (WGS) entry which is preliminary data.</text>
</comment>
<dbReference type="InterPro" id="IPR003111">
    <property type="entry name" value="Lon_prtase_N"/>
</dbReference>
<feature type="active site" evidence="10 12">
    <location>
        <position position="736"/>
    </location>
</feature>
<comment type="catalytic activity">
    <reaction evidence="9 10 11 14">
        <text>Hydrolysis of proteins in presence of ATP.</text>
        <dbReference type="EC" id="3.4.21.53"/>
    </reaction>
</comment>
<dbReference type="GO" id="GO:0034605">
    <property type="term" value="P:cellular response to heat"/>
    <property type="evidence" value="ECO:0007669"/>
    <property type="project" value="UniProtKB-UniRule"/>
</dbReference>
<protein>
    <recommendedName>
        <fullName evidence="10 11">Lon protease</fullName>
        <ecNumber evidence="10 11">3.4.21.53</ecNumber>
    </recommendedName>
    <alternativeName>
        <fullName evidence="10">ATP-dependent protease La</fullName>
    </alternativeName>
</protein>
<accession>A0A1F5YY94</accession>
<reference evidence="18 19" key="1">
    <citation type="journal article" date="2016" name="Nat. Commun.">
        <title>Thousands of microbial genomes shed light on interconnected biogeochemical processes in an aquifer system.</title>
        <authorList>
            <person name="Anantharaman K."/>
            <person name="Brown C.T."/>
            <person name="Hug L.A."/>
            <person name="Sharon I."/>
            <person name="Castelle C.J."/>
            <person name="Probst A.J."/>
            <person name="Thomas B.C."/>
            <person name="Singh A."/>
            <person name="Wilkins M.J."/>
            <person name="Karaoz U."/>
            <person name="Brodie E.L."/>
            <person name="Williams K.H."/>
            <person name="Hubbard S.S."/>
            <person name="Banfield J.F."/>
        </authorList>
    </citation>
    <scope>NUCLEOTIDE SEQUENCE [LARGE SCALE GENOMIC DNA]</scope>
</reference>
<dbReference type="STRING" id="1817867.A3F83_10255"/>
<dbReference type="PROSITE" id="PS51786">
    <property type="entry name" value="LON_PROTEOLYTIC"/>
    <property type="match status" value="1"/>
</dbReference>
<evidence type="ECO:0000256" key="11">
    <source>
        <dbReference type="PIRNR" id="PIRNR001174"/>
    </source>
</evidence>
<evidence type="ECO:0000313" key="18">
    <source>
        <dbReference type="EMBL" id="OGG05105.1"/>
    </source>
</evidence>
<dbReference type="InterPro" id="IPR027065">
    <property type="entry name" value="Lon_Prtase"/>
</dbReference>
<dbReference type="SMART" id="SM00382">
    <property type="entry name" value="AAA"/>
    <property type="match status" value="1"/>
</dbReference>
<dbReference type="InterPro" id="IPR054594">
    <property type="entry name" value="Lon_lid"/>
</dbReference>
<sequence length="814" mass="90556">MAVKKGILSFIKDEEAFNAADILPVLPLRDVVVFPYMVIPLMVGRPSSVAGIEAAMLADRLILLCAQRDGDNEDPAGTDLYRVGVIARILQTVRLPDGTLKILIEGLEKISIRRFISGKDYLRARLEVFPFHTYKSKELEALSRKALSLFEEYVKINPRLPDELLAATQNIDSPLRLGYIIAGHLLIKMDDKQALLETRSLVRHFELICQILSAEMEILRLERKIDDSVKKQIFKNQREFYLQEQLKAIHRELGQDEEGYDEIEELKALTRKKNLPAEVRKKAEKEISKLSRMSMLSPEATVVRNYLDWLLSLPWKEATRDRLSVEKVAAILDQDHHGLEKPKERIVEFIAVSKLVGQLQGPILCFVGPPGVGKTSLGKSVARALGRKLVRLSVGGVRDEAEIRGHRRTYIGALPGKIIQAMKRAGVVNPVILIDEVDKMASDFRGDPSSALLEVLDREQNNQFVDHYLEVDYDLSKVMFITTANYVQSIPEPLKDRMEVITLPGYLHNEKLEIARKFLLPKQLQLHGLKPAQLQITEPALNMIIENYTREAGVRNLERELGSICRKVARRIAANRSCKLPVTVKPKMLRSLLGVLRFVDTELETADRVGLSNGLAWTGSGGSVLHIEVAPVSGRGKLLLTGKLGEVMKESAEAALTYVRSRYAEFGLDAQFYRKLDLHVHVPEGATPKDGPSAGVAIATAMVSALAGIPIRREVAMTGEITLRGRVLPVGGLNEKTVAALRAGVKLVLWPGQNRKDLDELPKEVREGLEIRFIDTVDEALKIALAGPLPAKTVPAELLARQSSGIAPVGPYQH</sequence>
<dbReference type="Gene3D" id="2.30.130.40">
    <property type="entry name" value="LON domain-like"/>
    <property type="match status" value="1"/>
</dbReference>
<dbReference type="Proteomes" id="UP000179129">
    <property type="component" value="Unassembled WGS sequence"/>
</dbReference>
<dbReference type="Gene3D" id="3.30.230.10">
    <property type="match status" value="1"/>
</dbReference>
<feature type="active site" evidence="10 12">
    <location>
        <position position="693"/>
    </location>
</feature>
<dbReference type="Gene3D" id="1.20.58.1480">
    <property type="match status" value="1"/>
</dbReference>
<dbReference type="Gene3D" id="3.40.50.300">
    <property type="entry name" value="P-loop containing nucleotide triphosphate hydrolases"/>
    <property type="match status" value="1"/>
</dbReference>
<dbReference type="AlphaFoldDB" id="A0A1F5YY94"/>
<evidence type="ECO:0000256" key="3">
    <source>
        <dbReference type="ARBA" id="ARBA00022670"/>
    </source>
</evidence>
<evidence type="ECO:0000256" key="5">
    <source>
        <dbReference type="ARBA" id="ARBA00022801"/>
    </source>
</evidence>
<feature type="domain" description="Lon proteolytic" evidence="16">
    <location>
        <begin position="606"/>
        <end position="787"/>
    </location>
</feature>
<dbReference type="InterPro" id="IPR004815">
    <property type="entry name" value="Lon_bac/euk-typ"/>
</dbReference>
<dbReference type="Gene3D" id="1.10.8.60">
    <property type="match status" value="1"/>
</dbReference>
<name>A0A1F5YY94_9BACT</name>
<keyword evidence="3 10" id="KW-0645">Protease</keyword>
<dbReference type="NCBIfam" id="NF008053">
    <property type="entry name" value="PRK10787.1"/>
    <property type="match status" value="1"/>
</dbReference>
<organism evidence="18 19">
    <name type="scientific">Candidatus Glassbacteria bacterium RIFCSPLOWO2_12_FULL_58_11</name>
    <dbReference type="NCBI Taxonomy" id="1817867"/>
    <lineage>
        <taxon>Bacteria</taxon>
        <taxon>Candidatus Glassiibacteriota</taxon>
    </lineage>
</organism>
<keyword evidence="8 10" id="KW-0346">Stress response</keyword>
<dbReference type="InterPro" id="IPR003593">
    <property type="entry name" value="AAA+_ATPase"/>
</dbReference>
<comment type="function">
    <text evidence="10">ATP-dependent serine protease that mediates the selective degradation of mutant and abnormal proteins as well as certain short-lived regulatory proteins. Required for cellular homeostasis and for survival from DNA damage and developmental changes induced by stress. Degrades polypeptides processively to yield small peptide fragments that are 5 to 10 amino acids long. Binds to DNA in a double-stranded, site-specific manner.</text>
</comment>
<dbReference type="InterPro" id="IPR014721">
    <property type="entry name" value="Ribsml_uS5_D2-typ_fold_subgr"/>
</dbReference>
<dbReference type="FunFam" id="3.40.50.300:FF:000021">
    <property type="entry name" value="Lon protease homolog"/>
    <property type="match status" value="1"/>
</dbReference>
<dbReference type="Pfam" id="PF00004">
    <property type="entry name" value="AAA"/>
    <property type="match status" value="1"/>
</dbReference>
<comment type="subunit">
    <text evidence="10 11">Homohexamer. Organized in a ring with a central cavity.</text>
</comment>
<evidence type="ECO:0000256" key="10">
    <source>
        <dbReference type="HAMAP-Rule" id="MF_01973"/>
    </source>
</evidence>
<feature type="domain" description="Lon N-terminal" evidence="17">
    <location>
        <begin position="23"/>
        <end position="216"/>
    </location>
</feature>
<keyword evidence="4 10" id="KW-0547">Nucleotide-binding</keyword>
<evidence type="ECO:0000256" key="1">
    <source>
        <dbReference type="ARBA" id="ARBA00004496"/>
    </source>
</evidence>
<keyword evidence="2 10" id="KW-0963">Cytoplasm</keyword>
<evidence type="ECO:0000256" key="7">
    <source>
        <dbReference type="ARBA" id="ARBA00022840"/>
    </source>
</evidence>
<gene>
    <name evidence="10" type="primary">lon</name>
    <name evidence="18" type="ORF">A3F83_10255</name>
</gene>
<dbReference type="PIRSF" id="PIRSF001174">
    <property type="entry name" value="Lon_proteas"/>
    <property type="match status" value="1"/>
</dbReference>
<evidence type="ECO:0000256" key="9">
    <source>
        <dbReference type="ARBA" id="ARBA00050665"/>
    </source>
</evidence>
<evidence type="ECO:0000256" key="2">
    <source>
        <dbReference type="ARBA" id="ARBA00022490"/>
    </source>
</evidence>
<comment type="similarity">
    <text evidence="10 11 14 15">Belongs to the peptidase S16 family.</text>
</comment>
<evidence type="ECO:0000256" key="6">
    <source>
        <dbReference type="ARBA" id="ARBA00022825"/>
    </source>
</evidence>
<dbReference type="NCBIfam" id="TIGR00763">
    <property type="entry name" value="lon"/>
    <property type="match status" value="1"/>
</dbReference>
<evidence type="ECO:0000256" key="14">
    <source>
        <dbReference type="PROSITE-ProRule" id="PRU01122"/>
    </source>
</evidence>
<dbReference type="GO" id="GO:0006515">
    <property type="term" value="P:protein quality control for misfolded or incompletely synthesized proteins"/>
    <property type="evidence" value="ECO:0007669"/>
    <property type="project" value="UniProtKB-UniRule"/>
</dbReference>
<evidence type="ECO:0000256" key="12">
    <source>
        <dbReference type="PIRSR" id="PIRSR001174-1"/>
    </source>
</evidence>
<dbReference type="GO" id="GO:0043565">
    <property type="term" value="F:sequence-specific DNA binding"/>
    <property type="evidence" value="ECO:0007669"/>
    <property type="project" value="UniProtKB-UniRule"/>
</dbReference>
<evidence type="ECO:0000313" key="19">
    <source>
        <dbReference type="Proteomes" id="UP000179129"/>
    </source>
</evidence>
<evidence type="ECO:0000256" key="4">
    <source>
        <dbReference type="ARBA" id="ARBA00022741"/>
    </source>
</evidence>
<evidence type="ECO:0000256" key="13">
    <source>
        <dbReference type="PIRSR" id="PIRSR001174-2"/>
    </source>
</evidence>
<dbReference type="HAMAP" id="MF_01973">
    <property type="entry name" value="lon_bact"/>
    <property type="match status" value="1"/>
</dbReference>
<dbReference type="SUPFAM" id="SSF88697">
    <property type="entry name" value="PUA domain-like"/>
    <property type="match status" value="1"/>
</dbReference>
<keyword evidence="6 10" id="KW-0720">Serine protease</keyword>
<evidence type="ECO:0000256" key="8">
    <source>
        <dbReference type="ARBA" id="ARBA00023016"/>
    </source>
</evidence>
<proteinExistence type="evidence at transcript level"/>
<dbReference type="InterPro" id="IPR046336">
    <property type="entry name" value="Lon_prtase_N_sf"/>
</dbReference>
<comment type="subcellular location">
    <subcellularLocation>
        <location evidence="1 10 11">Cytoplasm</location>
    </subcellularLocation>
</comment>
<dbReference type="InterPro" id="IPR003959">
    <property type="entry name" value="ATPase_AAA_core"/>
</dbReference>
<keyword evidence="7 10" id="KW-0067">ATP-binding</keyword>
<evidence type="ECO:0000256" key="15">
    <source>
        <dbReference type="RuleBase" id="RU000591"/>
    </source>
</evidence>
<dbReference type="InterPro" id="IPR020568">
    <property type="entry name" value="Ribosomal_Su5_D2-typ_SF"/>
</dbReference>
<dbReference type="InterPro" id="IPR027417">
    <property type="entry name" value="P-loop_NTPase"/>
</dbReference>
<dbReference type="SUPFAM" id="SSF54211">
    <property type="entry name" value="Ribosomal protein S5 domain 2-like"/>
    <property type="match status" value="1"/>
</dbReference>
<dbReference type="SUPFAM" id="SSF52540">
    <property type="entry name" value="P-loop containing nucleoside triphosphate hydrolases"/>
    <property type="match status" value="1"/>
</dbReference>
<dbReference type="InterPro" id="IPR027543">
    <property type="entry name" value="Lon_bac"/>
</dbReference>
<dbReference type="CDD" id="cd19500">
    <property type="entry name" value="RecA-like_Lon"/>
    <property type="match status" value="1"/>
</dbReference>
<dbReference type="Pfam" id="PF22667">
    <property type="entry name" value="Lon_lid"/>
    <property type="match status" value="1"/>
</dbReference>
<dbReference type="PROSITE" id="PS51787">
    <property type="entry name" value="LON_N"/>
    <property type="match status" value="1"/>
</dbReference>
<evidence type="ECO:0000259" key="17">
    <source>
        <dbReference type="PROSITE" id="PS51787"/>
    </source>
</evidence>
<dbReference type="InterPro" id="IPR008268">
    <property type="entry name" value="Peptidase_S16_AS"/>
</dbReference>
<dbReference type="InterPro" id="IPR008269">
    <property type="entry name" value="Lon_proteolytic"/>
</dbReference>
<comment type="induction">
    <text evidence="10">By heat shock.</text>
</comment>
<feature type="binding site" evidence="10 13">
    <location>
        <begin position="368"/>
        <end position="375"/>
    </location>
    <ligand>
        <name>ATP</name>
        <dbReference type="ChEBI" id="CHEBI:30616"/>
    </ligand>
</feature>
<dbReference type="Pfam" id="PF05362">
    <property type="entry name" value="Lon_C"/>
    <property type="match status" value="1"/>
</dbReference>
<dbReference type="EMBL" id="MFIX01000091">
    <property type="protein sequence ID" value="OGG05105.1"/>
    <property type="molecule type" value="Genomic_DNA"/>
</dbReference>
<evidence type="ECO:0000259" key="16">
    <source>
        <dbReference type="PROSITE" id="PS51786"/>
    </source>
</evidence>
<dbReference type="GO" id="GO:0004252">
    <property type="term" value="F:serine-type endopeptidase activity"/>
    <property type="evidence" value="ECO:0007669"/>
    <property type="project" value="UniProtKB-UniRule"/>
</dbReference>
<dbReference type="Gene3D" id="1.20.5.5270">
    <property type="match status" value="1"/>
</dbReference>
<dbReference type="FunFam" id="1.20.5.5270:FF:000002">
    <property type="entry name" value="Lon protease homolog"/>
    <property type="match status" value="1"/>
</dbReference>
<dbReference type="GO" id="GO:0005524">
    <property type="term" value="F:ATP binding"/>
    <property type="evidence" value="ECO:0007669"/>
    <property type="project" value="UniProtKB-UniRule"/>
</dbReference>
<dbReference type="GO" id="GO:0016887">
    <property type="term" value="F:ATP hydrolysis activity"/>
    <property type="evidence" value="ECO:0007669"/>
    <property type="project" value="UniProtKB-UniRule"/>
</dbReference>
<dbReference type="PANTHER" id="PTHR10046">
    <property type="entry name" value="ATP DEPENDENT LON PROTEASE FAMILY MEMBER"/>
    <property type="match status" value="1"/>
</dbReference>
<dbReference type="GO" id="GO:0005737">
    <property type="term" value="C:cytoplasm"/>
    <property type="evidence" value="ECO:0007669"/>
    <property type="project" value="UniProtKB-SubCell"/>
</dbReference>
<dbReference type="SMART" id="SM00464">
    <property type="entry name" value="LON"/>
    <property type="match status" value="1"/>
</dbReference>
<keyword evidence="5 10" id="KW-0378">Hydrolase</keyword>
<dbReference type="PRINTS" id="PR00830">
    <property type="entry name" value="ENDOLAPTASE"/>
</dbReference>
<dbReference type="EC" id="3.4.21.53" evidence="10 11"/>
<dbReference type="PROSITE" id="PS01046">
    <property type="entry name" value="LON_SER"/>
    <property type="match status" value="1"/>
</dbReference>
<dbReference type="GO" id="GO:0004176">
    <property type="term" value="F:ATP-dependent peptidase activity"/>
    <property type="evidence" value="ECO:0007669"/>
    <property type="project" value="UniProtKB-UniRule"/>
</dbReference>
<dbReference type="InterPro" id="IPR015947">
    <property type="entry name" value="PUA-like_sf"/>
</dbReference>
<dbReference type="Pfam" id="PF02190">
    <property type="entry name" value="LON_substr_bdg"/>
    <property type="match status" value="1"/>
</dbReference>